<sequence length="340" mass="37535">MALLVYVDDILISGPSMSDIQQVKQHLHELFTIKDIGTAHYFLGLEIARSSDGVFVPQNKYVLDIIQDTGLCHAKSTSTPLPHGLKLVASSGALLSNPDAYRRLVGRLLYLDFTRPDISHSVQQLSQFLNHPCESHWKAALHVVRYLKGCPSKGLFFPSQNSFALKAYCNADWASCPDSRCSLTGFCIFLGDALVSWKTKKQSTVSRSTAEAEYRSLAATVCELRWLSFILADLSVPVVLPIDLFCDNKPALHILANPIFHERTKHIELDYHLVRDAYKEGFISPSFVPSSLQLADVFTKVLPLKSFSNLISKLGLDVFSHSPTCGGADGIQSLAAAQLQ</sequence>
<dbReference type="Proteomes" id="UP000504604">
    <property type="component" value="Linkage group LG16"/>
</dbReference>
<dbReference type="SUPFAM" id="SSF56672">
    <property type="entry name" value="DNA/RNA polymerases"/>
    <property type="match status" value="1"/>
</dbReference>
<dbReference type="InterPro" id="IPR043502">
    <property type="entry name" value="DNA/RNA_pol_sf"/>
</dbReference>
<dbReference type="OrthoDB" id="850529at2759"/>
<dbReference type="KEGG" id="sind:110013265"/>
<name>A0A8M8V922_SESIN</name>
<dbReference type="PANTHER" id="PTHR11439:SF465">
    <property type="entry name" value="REVERSE TRANSCRIPTASE TY1_COPIA-TYPE DOMAIN-CONTAINING PROTEIN"/>
    <property type="match status" value="1"/>
</dbReference>
<evidence type="ECO:0000313" key="3">
    <source>
        <dbReference type="RefSeq" id="XP_020555067.1"/>
    </source>
</evidence>
<evidence type="ECO:0000259" key="1">
    <source>
        <dbReference type="Pfam" id="PF07727"/>
    </source>
</evidence>
<dbReference type="InterPro" id="IPR013103">
    <property type="entry name" value="RVT_2"/>
</dbReference>
<dbReference type="Pfam" id="PF07727">
    <property type="entry name" value="RVT_2"/>
    <property type="match status" value="1"/>
</dbReference>
<feature type="domain" description="Reverse transcriptase Ty1/copia-type" evidence="1">
    <location>
        <begin position="5"/>
        <end position="81"/>
    </location>
</feature>
<organism evidence="2 3">
    <name type="scientific">Sesamum indicum</name>
    <name type="common">Oriental sesame</name>
    <name type="synonym">Sesamum orientale</name>
    <dbReference type="NCBI Taxonomy" id="4182"/>
    <lineage>
        <taxon>Eukaryota</taxon>
        <taxon>Viridiplantae</taxon>
        <taxon>Streptophyta</taxon>
        <taxon>Embryophyta</taxon>
        <taxon>Tracheophyta</taxon>
        <taxon>Spermatophyta</taxon>
        <taxon>Magnoliopsida</taxon>
        <taxon>eudicotyledons</taxon>
        <taxon>Gunneridae</taxon>
        <taxon>Pentapetalae</taxon>
        <taxon>asterids</taxon>
        <taxon>lamiids</taxon>
        <taxon>Lamiales</taxon>
        <taxon>Pedaliaceae</taxon>
        <taxon>Sesamum</taxon>
    </lineage>
</organism>
<proteinExistence type="predicted"/>
<reference evidence="3" key="1">
    <citation type="submission" date="2025-08" db="UniProtKB">
        <authorList>
            <consortium name="RefSeq"/>
        </authorList>
    </citation>
    <scope>IDENTIFICATION</scope>
</reference>
<dbReference type="AlphaFoldDB" id="A0A8M8V922"/>
<dbReference type="GeneID" id="110013265"/>
<keyword evidence="2" id="KW-1185">Reference proteome</keyword>
<accession>A0A8M8V922</accession>
<dbReference type="PANTHER" id="PTHR11439">
    <property type="entry name" value="GAG-POL-RELATED RETROTRANSPOSON"/>
    <property type="match status" value="1"/>
</dbReference>
<evidence type="ECO:0000313" key="2">
    <source>
        <dbReference type="Proteomes" id="UP000504604"/>
    </source>
</evidence>
<dbReference type="RefSeq" id="XP_020555067.1">
    <property type="nucleotide sequence ID" value="XM_020699408.1"/>
</dbReference>
<protein>
    <submittedName>
        <fullName evidence="3">Uncharacterized protein LOC110013265</fullName>
    </submittedName>
</protein>
<gene>
    <name evidence="3" type="primary">LOC110013265</name>
</gene>
<dbReference type="CDD" id="cd09272">
    <property type="entry name" value="RNase_HI_RT_Ty1"/>
    <property type="match status" value="1"/>
</dbReference>